<comment type="caution">
    <text evidence="1">The sequence shown here is derived from an EMBL/GenBank/DDBJ whole genome shotgun (WGS) entry which is preliminary data.</text>
</comment>
<organism evidence="1 2">
    <name type="scientific">Marchantia polymorpha subsp. ruderalis</name>
    <dbReference type="NCBI Taxonomy" id="1480154"/>
    <lineage>
        <taxon>Eukaryota</taxon>
        <taxon>Viridiplantae</taxon>
        <taxon>Streptophyta</taxon>
        <taxon>Embryophyta</taxon>
        <taxon>Marchantiophyta</taxon>
        <taxon>Marchantiopsida</taxon>
        <taxon>Marchantiidae</taxon>
        <taxon>Marchantiales</taxon>
        <taxon>Marchantiaceae</taxon>
        <taxon>Marchantia</taxon>
    </lineage>
</organism>
<dbReference type="AlphaFoldDB" id="A0A176W2S9"/>
<gene>
    <name evidence="1" type="ORF">AXG93_2015s1000</name>
</gene>
<name>A0A176W2S9_MARPO</name>
<dbReference type="Proteomes" id="UP000077202">
    <property type="component" value="Unassembled WGS sequence"/>
</dbReference>
<reference evidence="1" key="1">
    <citation type="submission" date="2016-03" db="EMBL/GenBank/DDBJ databases">
        <title>Mechanisms controlling the formation of the plant cell surface in tip-growing cells are functionally conserved among land plants.</title>
        <authorList>
            <person name="Honkanen S."/>
            <person name="Jones V.A."/>
            <person name="Morieri G."/>
            <person name="Champion C."/>
            <person name="Hetherington A.J."/>
            <person name="Kelly S."/>
            <person name="Saint-Marcoux D."/>
            <person name="Proust H."/>
            <person name="Prescott H."/>
            <person name="Dolan L."/>
        </authorList>
    </citation>
    <scope>NUCLEOTIDE SEQUENCE [LARGE SCALE GENOMIC DNA]</scope>
    <source>
        <tissue evidence="1">Whole gametophyte</tissue>
    </source>
</reference>
<accession>A0A176W2S9</accession>
<evidence type="ECO:0000313" key="2">
    <source>
        <dbReference type="Proteomes" id="UP000077202"/>
    </source>
</evidence>
<protein>
    <submittedName>
        <fullName evidence="1">Uncharacterized protein</fullName>
    </submittedName>
</protein>
<evidence type="ECO:0000313" key="1">
    <source>
        <dbReference type="EMBL" id="OAE27374.1"/>
    </source>
</evidence>
<dbReference type="EMBL" id="LVLJ01001907">
    <property type="protein sequence ID" value="OAE27374.1"/>
    <property type="molecule type" value="Genomic_DNA"/>
</dbReference>
<sequence>MRAKVVTLHTEKLVGDGICVKMVDDVADVKPTANSSGVYNYSADRESTYPQKRSEVKCYTEELHFRPDLIAVSSLID</sequence>
<proteinExistence type="predicted"/>
<keyword evidence="2" id="KW-1185">Reference proteome</keyword>